<dbReference type="Proteomes" id="UP000023152">
    <property type="component" value="Unassembled WGS sequence"/>
</dbReference>
<feature type="non-terminal residue" evidence="1">
    <location>
        <position position="1"/>
    </location>
</feature>
<protein>
    <submittedName>
        <fullName evidence="1">Uncharacterized protein</fullName>
    </submittedName>
</protein>
<keyword evidence="2" id="KW-1185">Reference proteome</keyword>
<evidence type="ECO:0000313" key="2">
    <source>
        <dbReference type="Proteomes" id="UP000023152"/>
    </source>
</evidence>
<evidence type="ECO:0000313" key="1">
    <source>
        <dbReference type="EMBL" id="ETO36927.1"/>
    </source>
</evidence>
<comment type="caution">
    <text evidence="1">The sequence shown here is derived from an EMBL/GenBank/DDBJ whole genome shotgun (WGS) entry which is preliminary data.</text>
</comment>
<dbReference type="EMBL" id="ASPP01000139">
    <property type="protein sequence ID" value="ETO36927.1"/>
    <property type="molecule type" value="Genomic_DNA"/>
</dbReference>
<proteinExistence type="predicted"/>
<gene>
    <name evidence="1" type="ORF">RFI_00133</name>
</gene>
<reference evidence="1 2" key="1">
    <citation type="journal article" date="2013" name="Curr. Biol.">
        <title>The Genome of the Foraminiferan Reticulomyxa filosa.</title>
        <authorList>
            <person name="Glockner G."/>
            <person name="Hulsmann N."/>
            <person name="Schleicher M."/>
            <person name="Noegel A.A."/>
            <person name="Eichinger L."/>
            <person name="Gallinger C."/>
            <person name="Pawlowski J."/>
            <person name="Sierra R."/>
            <person name="Euteneuer U."/>
            <person name="Pillet L."/>
            <person name="Moustafa A."/>
            <person name="Platzer M."/>
            <person name="Groth M."/>
            <person name="Szafranski K."/>
            <person name="Schliwa M."/>
        </authorList>
    </citation>
    <scope>NUCLEOTIDE SEQUENCE [LARGE SCALE GENOMIC DNA]</scope>
</reference>
<sequence>TPIKLSRDLRKNIVKPYEQLLKITYTSTITKANKLVFRLNRNSNEDNIQDIVNDINAAVSGKYIICHVPDSEFKTKGVVVKGIYPEEDIADIQSELENEGHAIRTVYRSKKSQTVIHIHYKSINQAKQEQQQEITYKNEILDPNTAIKLDRLTF</sequence>
<dbReference type="AlphaFoldDB" id="X6PGX7"/>
<organism evidence="1 2">
    <name type="scientific">Reticulomyxa filosa</name>
    <dbReference type="NCBI Taxonomy" id="46433"/>
    <lineage>
        <taxon>Eukaryota</taxon>
        <taxon>Sar</taxon>
        <taxon>Rhizaria</taxon>
        <taxon>Retaria</taxon>
        <taxon>Foraminifera</taxon>
        <taxon>Monothalamids</taxon>
        <taxon>Reticulomyxidae</taxon>
        <taxon>Reticulomyxa</taxon>
    </lineage>
</organism>
<name>X6PGX7_RETFI</name>
<accession>X6PGX7</accession>